<dbReference type="EMBL" id="MDET01000034">
    <property type="protein sequence ID" value="OQM74203.1"/>
    <property type="molecule type" value="Genomic_DNA"/>
</dbReference>
<evidence type="ECO:0000313" key="2">
    <source>
        <dbReference type="Proteomes" id="UP000191905"/>
    </source>
</evidence>
<proteinExistence type="predicted"/>
<evidence type="ECO:0000313" key="1">
    <source>
        <dbReference type="EMBL" id="OQM74203.1"/>
    </source>
</evidence>
<dbReference type="InterPro" id="IPR018912">
    <property type="entry name" value="DUF2478"/>
</dbReference>
<reference evidence="1 2" key="1">
    <citation type="journal article" date="2016" name="Int. J. Syst. Evol. Microbiol.">
        <title>Pseudaminobacter manganicus sp. nov., isolated from sludge of a manganese mine.</title>
        <authorList>
            <person name="Li J."/>
            <person name="Huang J."/>
            <person name="Liao S."/>
            <person name="Wang G."/>
        </authorList>
    </citation>
    <scope>NUCLEOTIDE SEQUENCE [LARGE SCALE GENOMIC DNA]</scope>
    <source>
        <strain evidence="1 2">JH-7</strain>
    </source>
</reference>
<accession>A0A1V8RM63</accession>
<name>A0A1V8RM63_9HYPH</name>
<dbReference type="AlphaFoldDB" id="A0A1V8RM63"/>
<dbReference type="OrthoDB" id="5918880at2"/>
<dbReference type="Proteomes" id="UP000191905">
    <property type="component" value="Unassembled WGS sequence"/>
</dbReference>
<organism evidence="1 2">
    <name type="scientific">Manganibacter manganicus</name>
    <dbReference type="NCBI Taxonomy" id="1873176"/>
    <lineage>
        <taxon>Bacteria</taxon>
        <taxon>Pseudomonadati</taxon>
        <taxon>Pseudomonadota</taxon>
        <taxon>Alphaproteobacteria</taxon>
        <taxon>Hyphomicrobiales</taxon>
        <taxon>Phyllobacteriaceae</taxon>
        <taxon>Manganibacter</taxon>
    </lineage>
</organism>
<protein>
    <recommendedName>
        <fullName evidence="3">DUF2478 domain-containing protein</fullName>
    </recommendedName>
</protein>
<gene>
    <name evidence="1" type="ORF">BFN67_04950</name>
</gene>
<comment type="caution">
    <text evidence="1">The sequence shown here is derived from an EMBL/GenBank/DDBJ whole genome shotgun (WGS) entry which is preliminary data.</text>
</comment>
<sequence>MRDGSSSIAVVKGANGQDVQALLAAVAADGRSAGVSVVGVIAEEHGLPERTCSAGSLRDIVSGSLCSIYLESTPVGTSCHLDARGVEAACSLVLDQLEGSDLVVLSKFGKLEAMRKGLFAAFEAALAAGKPVLTAVSGKHLEALRAFAPQAVFIEADAAALRQWWRSRVDLPLQKAEH</sequence>
<evidence type="ECO:0008006" key="3">
    <source>
        <dbReference type="Google" id="ProtNLM"/>
    </source>
</evidence>
<dbReference type="Pfam" id="PF10649">
    <property type="entry name" value="DUF2478"/>
    <property type="match status" value="1"/>
</dbReference>
<keyword evidence="2" id="KW-1185">Reference proteome</keyword>
<dbReference type="RefSeq" id="WP_080920984.1">
    <property type="nucleotide sequence ID" value="NZ_MDET01000034.1"/>
</dbReference>
<dbReference type="STRING" id="1873176.BFN67_04950"/>